<dbReference type="InterPro" id="IPR050951">
    <property type="entry name" value="Retrovirus_Pol_polyprotein"/>
</dbReference>
<comment type="caution">
    <text evidence="1">The sequence shown here is derived from an EMBL/GenBank/DDBJ whole genome shotgun (WGS) entry which is preliminary data.</text>
</comment>
<name>A0A8K0GDD2_IGNLU</name>
<dbReference type="Gene3D" id="3.10.10.10">
    <property type="entry name" value="HIV Type 1 Reverse Transcriptase, subunit A, domain 1"/>
    <property type="match status" value="1"/>
</dbReference>
<sequence length="318" mass="36604">MFVCKLVGIQWDLLVEKKNRVLCDPDLPKSKSYEELCTLLRQQFSKRSSIFKEPASSCDDVLKDRLVSGLTRGPILDRVCEEDPTKKLDELIKVALKKEAALSSYMQKGHLAKACRIKSHYVELKQEEDSQNEKIPDLLEMCYFSNNKYVEPVKIEVLVNNELMEIDAGAGVNIRVSMYTKDMVKPEGEFLAQVKYKDIEVENCRIIVVRDGSAYIIGRDLLKLFKIIIDCDDSKRALNIIEKTDNRDLNILLKKYEALFKEELGCFIHEKVDLKIEPNVKPVFVKPRPIPFAFKEQINKELNELEKRGVISKIESAD</sequence>
<evidence type="ECO:0000313" key="2">
    <source>
        <dbReference type="Proteomes" id="UP000801492"/>
    </source>
</evidence>
<dbReference type="PANTHER" id="PTHR37984">
    <property type="entry name" value="PROTEIN CBG26694"/>
    <property type="match status" value="1"/>
</dbReference>
<dbReference type="GO" id="GO:0071897">
    <property type="term" value="P:DNA biosynthetic process"/>
    <property type="evidence" value="ECO:0007669"/>
    <property type="project" value="UniProtKB-ARBA"/>
</dbReference>
<dbReference type="InterPro" id="IPR043502">
    <property type="entry name" value="DNA/RNA_pol_sf"/>
</dbReference>
<reference evidence="1" key="1">
    <citation type="submission" date="2019-08" db="EMBL/GenBank/DDBJ databases">
        <title>The genome of the North American firefly Photinus pyralis.</title>
        <authorList>
            <consortium name="Photinus pyralis genome working group"/>
            <person name="Fallon T.R."/>
            <person name="Sander Lower S.E."/>
            <person name="Weng J.-K."/>
        </authorList>
    </citation>
    <scope>NUCLEOTIDE SEQUENCE</scope>
    <source>
        <strain evidence="1">TRF0915ILg1</strain>
        <tissue evidence="1">Whole body</tissue>
    </source>
</reference>
<proteinExistence type="predicted"/>
<keyword evidence="2" id="KW-1185">Reference proteome</keyword>
<dbReference type="PANTHER" id="PTHR37984:SF5">
    <property type="entry name" value="PROTEIN NYNRIN-LIKE"/>
    <property type="match status" value="1"/>
</dbReference>
<dbReference type="EMBL" id="VTPC01002124">
    <property type="protein sequence ID" value="KAF2900540.1"/>
    <property type="molecule type" value="Genomic_DNA"/>
</dbReference>
<organism evidence="1 2">
    <name type="scientific">Ignelater luminosus</name>
    <name type="common">Cucubano</name>
    <name type="synonym">Pyrophorus luminosus</name>
    <dbReference type="NCBI Taxonomy" id="2038154"/>
    <lineage>
        <taxon>Eukaryota</taxon>
        <taxon>Metazoa</taxon>
        <taxon>Ecdysozoa</taxon>
        <taxon>Arthropoda</taxon>
        <taxon>Hexapoda</taxon>
        <taxon>Insecta</taxon>
        <taxon>Pterygota</taxon>
        <taxon>Neoptera</taxon>
        <taxon>Endopterygota</taxon>
        <taxon>Coleoptera</taxon>
        <taxon>Polyphaga</taxon>
        <taxon>Elateriformia</taxon>
        <taxon>Elateroidea</taxon>
        <taxon>Elateridae</taxon>
        <taxon>Agrypninae</taxon>
        <taxon>Pyrophorini</taxon>
        <taxon>Ignelater</taxon>
    </lineage>
</organism>
<dbReference type="OrthoDB" id="6629284at2759"/>
<accession>A0A8K0GDD2</accession>
<dbReference type="AlphaFoldDB" id="A0A8K0GDD2"/>
<dbReference type="SUPFAM" id="SSF56672">
    <property type="entry name" value="DNA/RNA polymerases"/>
    <property type="match status" value="1"/>
</dbReference>
<gene>
    <name evidence="1" type="ORF">ILUMI_05646</name>
</gene>
<evidence type="ECO:0000313" key="1">
    <source>
        <dbReference type="EMBL" id="KAF2900540.1"/>
    </source>
</evidence>
<dbReference type="Proteomes" id="UP000801492">
    <property type="component" value="Unassembled WGS sequence"/>
</dbReference>
<protein>
    <submittedName>
        <fullName evidence="1">Uncharacterized protein</fullName>
    </submittedName>
</protein>